<evidence type="ECO:0000256" key="2">
    <source>
        <dbReference type="SAM" id="Coils"/>
    </source>
</evidence>
<keyword evidence="5" id="KW-1185">Reference proteome</keyword>
<dbReference type="PANTHER" id="PTHR24007">
    <property type="entry name" value="BRCA1-ASSOCIATED PROTEIN"/>
    <property type="match status" value="1"/>
</dbReference>
<organism evidence="4 5">
    <name type="scientific">Zancudomyces culisetae</name>
    <name type="common">Gut fungus</name>
    <name type="synonym">Smittium culisetae</name>
    <dbReference type="NCBI Taxonomy" id="1213189"/>
    <lineage>
        <taxon>Eukaryota</taxon>
        <taxon>Fungi</taxon>
        <taxon>Fungi incertae sedis</taxon>
        <taxon>Zoopagomycota</taxon>
        <taxon>Kickxellomycotina</taxon>
        <taxon>Harpellomycetes</taxon>
        <taxon>Harpellales</taxon>
        <taxon>Legeriomycetaceae</taxon>
        <taxon>Zancudomyces</taxon>
    </lineage>
</organism>
<accession>A0A1R1PMA9</accession>
<sequence length="262" mass="28574">MELETQRVWDYAGDGYVHRIMQNKSDGKLVMLELPNFSNSGNYVSMTGGRFGVTNDRTTDDIDQYNDDSNFNGSGGGHFNSQAFHNDSTLDVNHRTSNVCENGVTSTSTGANGSLFTDGDRYYVRNNSASNYSSSKGAEYNGYACTCTNDEKELVLHYHGRNNNDKELKIRLDELISGYQQITDYKINQLTRKNNELINELNSLKDRIKILSETKTAAPAIQVVGSNALLGTQSNVNGGGSNNGGIGGIKYGASGYRIAAGN</sequence>
<dbReference type="PANTHER" id="PTHR24007:SF7">
    <property type="entry name" value="BRCA1-ASSOCIATED PROTEIN"/>
    <property type="match status" value="1"/>
</dbReference>
<dbReference type="OrthoDB" id="273556at2759"/>
<dbReference type="GO" id="GO:0016567">
    <property type="term" value="P:protein ubiquitination"/>
    <property type="evidence" value="ECO:0007669"/>
    <property type="project" value="TreeGrafter"/>
</dbReference>
<dbReference type="AlphaFoldDB" id="A0A1R1PMA9"/>
<keyword evidence="2" id="KW-0175">Coiled coil</keyword>
<comment type="caution">
    <text evidence="4">The sequence shown here is derived from an EMBL/GenBank/DDBJ whole genome shotgun (WGS) entry which is preliminary data.</text>
</comment>
<evidence type="ECO:0000313" key="5">
    <source>
        <dbReference type="Proteomes" id="UP000188320"/>
    </source>
</evidence>
<dbReference type="GO" id="GO:0008270">
    <property type="term" value="F:zinc ion binding"/>
    <property type="evidence" value="ECO:0007669"/>
    <property type="project" value="UniProtKB-KW"/>
</dbReference>
<evidence type="ECO:0000259" key="3">
    <source>
        <dbReference type="PROSITE" id="PS50271"/>
    </source>
</evidence>
<dbReference type="PROSITE" id="PS50271">
    <property type="entry name" value="ZF_UBP"/>
    <property type="match status" value="1"/>
</dbReference>
<dbReference type="GO" id="GO:0061630">
    <property type="term" value="F:ubiquitin protein ligase activity"/>
    <property type="evidence" value="ECO:0007669"/>
    <property type="project" value="TreeGrafter"/>
</dbReference>
<protein>
    <submittedName>
        <fullName evidence="4">RING finger protein ETP1-like protein</fullName>
    </submittedName>
</protein>
<dbReference type="GO" id="GO:0007265">
    <property type="term" value="P:Ras protein signal transduction"/>
    <property type="evidence" value="ECO:0007669"/>
    <property type="project" value="TreeGrafter"/>
</dbReference>
<keyword evidence="1" id="KW-0862">Zinc</keyword>
<evidence type="ECO:0000256" key="1">
    <source>
        <dbReference type="PROSITE-ProRule" id="PRU00502"/>
    </source>
</evidence>
<keyword evidence="1" id="KW-0479">Metal-binding</keyword>
<proteinExistence type="predicted"/>
<gene>
    <name evidence="4" type="ORF">AX774_g4421</name>
</gene>
<dbReference type="Proteomes" id="UP000188320">
    <property type="component" value="Unassembled WGS sequence"/>
</dbReference>
<dbReference type="InterPro" id="IPR001607">
    <property type="entry name" value="Znf_UBP"/>
</dbReference>
<feature type="domain" description="UBP-type" evidence="3">
    <location>
        <begin position="1"/>
        <end position="36"/>
    </location>
</feature>
<evidence type="ECO:0000313" key="4">
    <source>
        <dbReference type="EMBL" id="OMH82105.1"/>
    </source>
</evidence>
<dbReference type="EMBL" id="LSSK01000736">
    <property type="protein sequence ID" value="OMH82105.1"/>
    <property type="molecule type" value="Genomic_DNA"/>
</dbReference>
<keyword evidence="1" id="KW-0863">Zinc-finger</keyword>
<reference evidence="5" key="1">
    <citation type="submission" date="2017-01" db="EMBL/GenBank/DDBJ databases">
        <authorList>
            <person name="Wang Y."/>
            <person name="White M."/>
            <person name="Kvist S."/>
            <person name="Moncalvo J.-M."/>
        </authorList>
    </citation>
    <scope>NUCLEOTIDE SEQUENCE [LARGE SCALE GENOMIC DNA]</scope>
    <source>
        <strain evidence="5">COL-18-3</strain>
    </source>
</reference>
<dbReference type="GO" id="GO:0005737">
    <property type="term" value="C:cytoplasm"/>
    <property type="evidence" value="ECO:0007669"/>
    <property type="project" value="TreeGrafter"/>
</dbReference>
<name>A0A1R1PMA9_ZANCU</name>
<feature type="coiled-coil region" evidence="2">
    <location>
        <begin position="187"/>
        <end position="214"/>
    </location>
</feature>